<protein>
    <recommendedName>
        <fullName evidence="1">LUD domain-containing protein</fullName>
    </recommendedName>
</protein>
<evidence type="ECO:0000313" key="3">
    <source>
        <dbReference type="Proteomes" id="UP000034606"/>
    </source>
</evidence>
<evidence type="ECO:0000313" key="2">
    <source>
        <dbReference type="EMBL" id="KKP97995.1"/>
    </source>
</evidence>
<reference evidence="2 3" key="1">
    <citation type="journal article" date="2015" name="Nature">
        <title>rRNA introns, odd ribosomes, and small enigmatic genomes across a large radiation of phyla.</title>
        <authorList>
            <person name="Brown C.T."/>
            <person name="Hug L.A."/>
            <person name="Thomas B.C."/>
            <person name="Sharon I."/>
            <person name="Castelle C.J."/>
            <person name="Singh A."/>
            <person name="Wilkins M.J."/>
            <person name="Williams K.H."/>
            <person name="Banfield J.F."/>
        </authorList>
    </citation>
    <scope>NUCLEOTIDE SEQUENCE [LARGE SCALE GENOMIC DNA]</scope>
</reference>
<feature type="domain" description="LUD" evidence="1">
    <location>
        <begin position="61"/>
        <end position="247"/>
    </location>
</feature>
<dbReference type="PANTHER" id="PTHR36179">
    <property type="entry name" value="LUD_DOM DOMAIN-CONTAINING PROTEIN"/>
    <property type="match status" value="1"/>
</dbReference>
<gene>
    <name evidence="2" type="ORF">US05_C0009G0012</name>
</gene>
<dbReference type="EMBL" id="LBRM01000009">
    <property type="protein sequence ID" value="KKP97995.1"/>
    <property type="molecule type" value="Genomic_DNA"/>
</dbReference>
<proteinExistence type="predicted"/>
<organism evidence="2 3">
    <name type="scientific">Candidatus Nomurabacteria bacterium GW2011_GWA1_36_15</name>
    <dbReference type="NCBI Taxonomy" id="1618728"/>
    <lineage>
        <taxon>Bacteria</taxon>
        <taxon>Candidatus Nomuraibacteriota</taxon>
    </lineage>
</organism>
<dbReference type="PANTHER" id="PTHR36179:SF2">
    <property type="entry name" value="LUD DOMAIN-CONTAINING PROTEIN"/>
    <property type="match status" value="1"/>
</dbReference>
<sequence length="253" mass="28092">MTETPQFDILKTLKEALRGLTRQGSRLSQSAFRQAQGFKILCYNKIMTKTFDSLASADVVNKTIESLTKNGFLAETVATGIEALSRIKGLIPDNASVMNGSSRTLEEIGFIEYFKNGKHNWNNFHKVILAENNPGKQSLLRKQSVLSDYYLGSVHSLTENGELVIASNSGSQLPHLAFTSSNIILVVGTQKITSNLDEALKRLNEYVFPLEDARMKSVGMGGSFISKILILNKEQVFMGRKFHIILVNEKLGF</sequence>
<dbReference type="Pfam" id="PF02589">
    <property type="entry name" value="LUD_dom"/>
    <property type="match status" value="1"/>
</dbReference>
<dbReference type="InterPro" id="IPR003741">
    <property type="entry name" value="LUD_dom"/>
</dbReference>
<accession>A0A0G0GDT2</accession>
<dbReference type="AlphaFoldDB" id="A0A0G0GDT2"/>
<name>A0A0G0GDT2_9BACT</name>
<comment type="caution">
    <text evidence="2">The sequence shown here is derived from an EMBL/GenBank/DDBJ whole genome shotgun (WGS) entry which is preliminary data.</text>
</comment>
<dbReference type="Proteomes" id="UP000034606">
    <property type="component" value="Unassembled WGS sequence"/>
</dbReference>
<evidence type="ECO:0000259" key="1">
    <source>
        <dbReference type="Pfam" id="PF02589"/>
    </source>
</evidence>